<evidence type="ECO:0000256" key="5">
    <source>
        <dbReference type="ARBA" id="ARBA00022801"/>
    </source>
</evidence>
<evidence type="ECO:0000256" key="1">
    <source>
        <dbReference type="ARBA" id="ARBA00004853"/>
    </source>
</evidence>
<dbReference type="PANTHER" id="PTHR21327">
    <property type="entry name" value="GTP CYCLOHYDROLASE II-RELATED"/>
    <property type="match status" value="1"/>
</dbReference>
<keyword evidence="4 9" id="KW-0547">Nucleotide-binding</keyword>
<organism evidence="11 12">
    <name type="scientific">Vogesella indigofera</name>
    <name type="common">Pseudomonas indigofera</name>
    <dbReference type="NCBI Taxonomy" id="45465"/>
    <lineage>
        <taxon>Bacteria</taxon>
        <taxon>Pseudomonadati</taxon>
        <taxon>Pseudomonadota</taxon>
        <taxon>Betaproteobacteria</taxon>
        <taxon>Neisseriales</taxon>
        <taxon>Chromobacteriaceae</taxon>
        <taxon>Vogesella</taxon>
    </lineage>
</organism>
<feature type="binding site" evidence="9">
    <location>
        <position position="168"/>
    </location>
    <ligand>
        <name>GTP</name>
        <dbReference type="ChEBI" id="CHEBI:37565"/>
    </ligand>
</feature>
<feature type="domain" description="GTP cyclohydrolase II" evidence="10">
    <location>
        <begin position="23"/>
        <end position="183"/>
    </location>
</feature>
<dbReference type="NCBIfam" id="TIGR00505">
    <property type="entry name" value="ribA"/>
    <property type="match status" value="1"/>
</dbReference>
<dbReference type="InterPro" id="IPR036144">
    <property type="entry name" value="RibA-like_sf"/>
</dbReference>
<dbReference type="CDD" id="cd00641">
    <property type="entry name" value="GTP_cyclohydro2"/>
    <property type="match status" value="1"/>
</dbReference>
<dbReference type="Proteomes" id="UP000279384">
    <property type="component" value="Unassembled WGS sequence"/>
</dbReference>
<dbReference type="GO" id="GO:0008270">
    <property type="term" value="F:zinc ion binding"/>
    <property type="evidence" value="ECO:0007669"/>
    <property type="project" value="UniProtKB-UniRule"/>
</dbReference>
<dbReference type="PANTHER" id="PTHR21327:SF18">
    <property type="entry name" value="3,4-DIHYDROXY-2-BUTANONE 4-PHOSPHATE SYNTHASE"/>
    <property type="match status" value="1"/>
</dbReference>
<dbReference type="InterPro" id="IPR000926">
    <property type="entry name" value="RibA"/>
</dbReference>
<comment type="catalytic activity">
    <reaction evidence="8 9">
        <text>GTP + 4 H2O = 2,5-diamino-6-hydroxy-4-(5-phosphoribosylamino)-pyrimidine + formate + 2 phosphate + 3 H(+)</text>
        <dbReference type="Rhea" id="RHEA:23704"/>
        <dbReference type="ChEBI" id="CHEBI:15377"/>
        <dbReference type="ChEBI" id="CHEBI:15378"/>
        <dbReference type="ChEBI" id="CHEBI:15740"/>
        <dbReference type="ChEBI" id="CHEBI:37565"/>
        <dbReference type="ChEBI" id="CHEBI:43474"/>
        <dbReference type="ChEBI" id="CHEBI:58614"/>
        <dbReference type="EC" id="3.5.4.25"/>
    </reaction>
</comment>
<evidence type="ECO:0000256" key="6">
    <source>
        <dbReference type="ARBA" id="ARBA00022833"/>
    </source>
</evidence>
<feature type="active site" description="Proton acceptor" evidence="9">
    <location>
        <position position="140"/>
    </location>
</feature>
<dbReference type="Pfam" id="PF00925">
    <property type="entry name" value="GTP_cyclohydro2"/>
    <property type="match status" value="1"/>
</dbReference>
<evidence type="ECO:0000256" key="7">
    <source>
        <dbReference type="ARBA" id="ARBA00023134"/>
    </source>
</evidence>
<comment type="pathway">
    <text evidence="1 9">Cofactor biosynthesis; riboflavin biosynthesis; 5-amino-6-(D-ribitylamino)uracil from GTP: step 1/4.</text>
</comment>
<dbReference type="GO" id="GO:0005829">
    <property type="term" value="C:cytosol"/>
    <property type="evidence" value="ECO:0007669"/>
    <property type="project" value="TreeGrafter"/>
</dbReference>
<keyword evidence="2 9" id="KW-0686">Riboflavin biosynthesis</keyword>
<comment type="cofactor">
    <cofactor evidence="9">
        <name>Zn(2+)</name>
        <dbReference type="ChEBI" id="CHEBI:29105"/>
    </cofactor>
    <text evidence="9">Binds 1 zinc ion per subunit.</text>
</comment>
<evidence type="ECO:0000256" key="2">
    <source>
        <dbReference type="ARBA" id="ARBA00022619"/>
    </source>
</evidence>
<evidence type="ECO:0000256" key="9">
    <source>
        <dbReference type="HAMAP-Rule" id="MF_00179"/>
    </source>
</evidence>
<dbReference type="InterPro" id="IPR032677">
    <property type="entry name" value="GTP_cyclohydro_II"/>
</dbReference>
<keyword evidence="6 9" id="KW-0862">Zinc</keyword>
<evidence type="ECO:0000259" key="10">
    <source>
        <dbReference type="Pfam" id="PF00925"/>
    </source>
</evidence>
<protein>
    <recommendedName>
        <fullName evidence="9">GTP cyclohydrolase-2</fullName>
        <ecNumber evidence="9">3.5.4.25</ecNumber>
    </recommendedName>
    <alternativeName>
        <fullName evidence="9">GTP cyclohydrolase II</fullName>
    </alternativeName>
</protein>
<dbReference type="GO" id="GO:0009231">
    <property type="term" value="P:riboflavin biosynthetic process"/>
    <property type="evidence" value="ECO:0007669"/>
    <property type="project" value="UniProtKB-UniRule"/>
</dbReference>
<dbReference type="Gene3D" id="3.40.50.10990">
    <property type="entry name" value="GTP cyclohydrolase II"/>
    <property type="match status" value="1"/>
</dbReference>
<dbReference type="EC" id="3.5.4.25" evidence="9"/>
<dbReference type="UniPathway" id="UPA00275">
    <property type="reaction ID" value="UER00400"/>
</dbReference>
<name>A0A495B7Q0_VOGIN</name>
<dbReference type="GO" id="GO:0003935">
    <property type="term" value="F:GTP cyclohydrolase II activity"/>
    <property type="evidence" value="ECO:0007669"/>
    <property type="project" value="UniProtKB-UniRule"/>
</dbReference>
<accession>A0A495B7Q0</accession>
<feature type="binding site" evidence="9">
    <location>
        <position position="84"/>
    </location>
    <ligand>
        <name>GTP</name>
        <dbReference type="ChEBI" id="CHEBI:37565"/>
    </ligand>
</feature>
<comment type="function">
    <text evidence="9">Catalyzes the conversion of GTP to 2,5-diamino-6-ribosylamino-4(3H)-pyrimidinone 5'-phosphate (DARP), formate and pyrophosphate.</text>
</comment>
<dbReference type="RefSeq" id="WP_211329240.1">
    <property type="nucleotide sequence ID" value="NZ_RBID01000016.1"/>
</dbReference>
<feature type="binding site" evidence="9">
    <location>
        <position position="163"/>
    </location>
    <ligand>
        <name>GTP</name>
        <dbReference type="ChEBI" id="CHEBI:37565"/>
    </ligand>
</feature>
<comment type="caution">
    <text evidence="11">The sequence shown here is derived from an EMBL/GenBank/DDBJ whole genome shotgun (WGS) entry which is preliminary data.</text>
</comment>
<feature type="active site" description="Nucleophile" evidence="9">
    <location>
        <position position="142"/>
    </location>
</feature>
<comment type="similarity">
    <text evidence="9">Belongs to the GTP cyclohydrolase II family.</text>
</comment>
<feature type="binding site" evidence="9">
    <location>
        <position position="79"/>
    </location>
    <ligand>
        <name>Zn(2+)</name>
        <dbReference type="ChEBI" id="CHEBI:29105"/>
        <note>catalytic</note>
    </ligand>
</feature>
<reference evidence="11 12" key="1">
    <citation type="submission" date="2018-10" db="EMBL/GenBank/DDBJ databases">
        <title>Genomic Encyclopedia of Type Strains, Phase IV (KMG-IV): sequencing the most valuable type-strain genomes for metagenomic binning, comparative biology and taxonomic classification.</title>
        <authorList>
            <person name="Goeker M."/>
        </authorList>
    </citation>
    <scope>NUCLEOTIDE SEQUENCE [LARGE SCALE GENOMIC DNA]</scope>
    <source>
        <strain evidence="11 12">DSM 3303</strain>
    </source>
</reference>
<feature type="binding site" evidence="9">
    <location>
        <position position="68"/>
    </location>
    <ligand>
        <name>Zn(2+)</name>
        <dbReference type="ChEBI" id="CHEBI:29105"/>
        <note>catalytic</note>
    </ligand>
</feature>
<sequence>MNAQQVEANVTQPDSPVRVDYVATCQLPTQWGVFDMHGFEEVGGREHVVLTLGEVTDGAPLTRIHSECLTGDALFSLRCDCGFQLAAALEAIAAEGRGVLVYLRQEGRGIGLINKIRAYKLQDGGADTVEANERLGFPADMRDFRIAREMLAHLGVTAVRIMTNNPRKIDTLEQAGIEVAERVALQVGRNAYNDHYLDTKKAKLGHLFGL</sequence>
<dbReference type="NCBIfam" id="NF001591">
    <property type="entry name" value="PRK00393.1"/>
    <property type="match status" value="1"/>
</dbReference>
<dbReference type="FunFam" id="3.40.50.10990:FF:000002">
    <property type="entry name" value="GTP cyclohydrolase-2"/>
    <property type="match status" value="1"/>
</dbReference>
<dbReference type="GO" id="GO:0008686">
    <property type="term" value="F:3,4-dihydroxy-2-butanone-4-phosphate synthase activity"/>
    <property type="evidence" value="ECO:0007669"/>
    <property type="project" value="TreeGrafter"/>
</dbReference>
<keyword evidence="7 9" id="KW-0342">GTP-binding</keyword>
<keyword evidence="5 9" id="KW-0378">Hydrolase</keyword>
<feature type="binding site" evidence="9">
    <location>
        <begin position="106"/>
        <end position="108"/>
    </location>
    <ligand>
        <name>GTP</name>
        <dbReference type="ChEBI" id="CHEBI:37565"/>
    </ligand>
</feature>
<dbReference type="SUPFAM" id="SSF142695">
    <property type="entry name" value="RibA-like"/>
    <property type="match status" value="1"/>
</dbReference>
<dbReference type="HAMAP" id="MF_00179">
    <property type="entry name" value="RibA"/>
    <property type="match status" value="1"/>
</dbReference>
<evidence type="ECO:0000256" key="4">
    <source>
        <dbReference type="ARBA" id="ARBA00022741"/>
    </source>
</evidence>
<keyword evidence="3 9" id="KW-0479">Metal-binding</keyword>
<evidence type="ECO:0000313" key="12">
    <source>
        <dbReference type="Proteomes" id="UP000279384"/>
    </source>
</evidence>
<feature type="binding site" evidence="9">
    <location>
        <position position="81"/>
    </location>
    <ligand>
        <name>Zn(2+)</name>
        <dbReference type="ChEBI" id="CHEBI:29105"/>
        <note>catalytic</note>
    </ligand>
</feature>
<proteinExistence type="inferred from homology"/>
<evidence type="ECO:0000313" key="11">
    <source>
        <dbReference type="EMBL" id="RKQ56997.1"/>
    </source>
</evidence>
<gene>
    <name evidence="9" type="primary">ribA</name>
    <name evidence="11" type="ORF">C8E02_2451</name>
</gene>
<dbReference type="AlphaFoldDB" id="A0A495B7Q0"/>
<evidence type="ECO:0000256" key="8">
    <source>
        <dbReference type="ARBA" id="ARBA00049295"/>
    </source>
</evidence>
<evidence type="ECO:0000256" key="3">
    <source>
        <dbReference type="ARBA" id="ARBA00022723"/>
    </source>
</evidence>
<dbReference type="EMBL" id="RBID01000016">
    <property type="protein sequence ID" value="RKQ56997.1"/>
    <property type="molecule type" value="Genomic_DNA"/>
</dbReference>
<feature type="binding site" evidence="9">
    <location>
        <begin position="63"/>
        <end position="67"/>
    </location>
    <ligand>
        <name>GTP</name>
        <dbReference type="ChEBI" id="CHEBI:37565"/>
    </ligand>
</feature>
<feature type="binding site" evidence="9">
    <location>
        <position position="128"/>
    </location>
    <ligand>
        <name>GTP</name>
        <dbReference type="ChEBI" id="CHEBI:37565"/>
    </ligand>
</feature>
<dbReference type="GO" id="GO:0005525">
    <property type="term" value="F:GTP binding"/>
    <property type="evidence" value="ECO:0007669"/>
    <property type="project" value="UniProtKB-KW"/>
</dbReference>